<evidence type="ECO:0000256" key="2">
    <source>
        <dbReference type="ARBA" id="ARBA00023033"/>
    </source>
</evidence>
<accession>A0ABR9TVR4</accession>
<dbReference type="InterPro" id="IPR050816">
    <property type="entry name" value="Flavin-dep_Halogenase_NPB"/>
</dbReference>
<proteinExistence type="inferred from homology"/>
<dbReference type="InterPro" id="IPR006905">
    <property type="entry name" value="Flavin_halogenase"/>
</dbReference>
<dbReference type="Proteomes" id="UP000647836">
    <property type="component" value="Unassembled WGS sequence"/>
</dbReference>
<dbReference type="Gene3D" id="3.50.50.60">
    <property type="entry name" value="FAD/NAD(P)-binding domain"/>
    <property type="match status" value="1"/>
</dbReference>
<sequence>MNEYSSESKQFDIAILGTGFSGTILGTVLAKHGVRVLLIDAETHPRFALGESTVPQTTTMMQIIADRFAVTEIKDCCSLKNIQRKVTSQCGIKRNFGFMYHHKGQKQNPKEVTMSVIPHGECHLFRQDIDAYLLTVAIRYGAVVRQKTCIEDIHINEQGVLLQGARGERFSARYVVDATGFRSILAHKLNLRETPTRLKTHSRSLFTHMIGVKPYDDCIQPRKVHKMPRPWFQGTLHHIFDGGWLWIIPFNNHKESTNPLCSVGLNLDLRRFPKTDISPQQEFETFLSKFPSVAKQFETAKPVRDWISTGRLQYSSKRCVGDRFCLLGQASGSVDALFSRGLANTTEAINVLADLLLKAVEDDNFSAQRFEYVERLQQRLLDYNDRLINCSYIAFSNFDLWNAWYRVWLIGATLGTLRLKKAHTKYLKTGNQSFLSALDDPAYLGSLCPELEGYETLFNAAASEVEAVEEGRVSASDAAGRILTLLDQADFVPPNFNAGSASQRYTKYDFGEILQLLAWSKLSAPPELKELCF</sequence>
<evidence type="ECO:0000256" key="3">
    <source>
        <dbReference type="ARBA" id="ARBA00038396"/>
    </source>
</evidence>
<dbReference type="EMBL" id="JADEXF010000126">
    <property type="protein sequence ID" value="MBE9104444.1"/>
    <property type="molecule type" value="Genomic_DNA"/>
</dbReference>
<dbReference type="Pfam" id="PF04820">
    <property type="entry name" value="Trp_halogenase"/>
    <property type="match status" value="2"/>
</dbReference>
<comment type="caution">
    <text evidence="4">The sequence shown here is derived from an EMBL/GenBank/DDBJ whole genome shotgun (WGS) entry which is preliminary data.</text>
</comment>
<keyword evidence="5" id="KW-1185">Reference proteome</keyword>
<protein>
    <submittedName>
        <fullName evidence="4">Tryptophan 7-halogenase</fullName>
    </submittedName>
</protein>
<name>A0ABR9TVR4_9NOSO</name>
<reference evidence="4 5" key="1">
    <citation type="submission" date="2020-10" db="EMBL/GenBank/DDBJ databases">
        <authorList>
            <person name="Castelo-Branco R."/>
            <person name="Eusebio N."/>
            <person name="Adriana R."/>
            <person name="Vieira A."/>
            <person name="Brugerolle De Fraissinette N."/>
            <person name="Rezende De Castro R."/>
            <person name="Schneider M.P."/>
            <person name="Vasconcelos V."/>
            <person name="Leao P.N."/>
        </authorList>
    </citation>
    <scope>NUCLEOTIDE SEQUENCE [LARGE SCALE GENOMIC DNA]</scope>
    <source>
        <strain evidence="4 5">LEGE 07299</strain>
    </source>
</reference>
<dbReference type="PANTHER" id="PTHR43747:SF5">
    <property type="entry name" value="FAD-BINDING DOMAIN-CONTAINING PROTEIN"/>
    <property type="match status" value="1"/>
</dbReference>
<dbReference type="RefSeq" id="WP_194042043.1">
    <property type="nucleotide sequence ID" value="NZ_JADEXF010000126.1"/>
</dbReference>
<dbReference type="PANTHER" id="PTHR43747">
    <property type="entry name" value="FAD-BINDING PROTEIN"/>
    <property type="match status" value="1"/>
</dbReference>
<gene>
    <name evidence="4" type="ORF">IQ229_05675</name>
</gene>
<dbReference type="InterPro" id="IPR036188">
    <property type="entry name" value="FAD/NAD-bd_sf"/>
</dbReference>
<evidence type="ECO:0000313" key="5">
    <source>
        <dbReference type="Proteomes" id="UP000647836"/>
    </source>
</evidence>
<organism evidence="4 5">
    <name type="scientific">Nostoc cf. edaphicum LEGE 07299</name>
    <dbReference type="NCBI Taxonomy" id="2777974"/>
    <lineage>
        <taxon>Bacteria</taxon>
        <taxon>Bacillati</taxon>
        <taxon>Cyanobacteriota</taxon>
        <taxon>Cyanophyceae</taxon>
        <taxon>Nostocales</taxon>
        <taxon>Nostocaceae</taxon>
        <taxon>Nostoc</taxon>
    </lineage>
</organism>
<keyword evidence="2" id="KW-0503">Monooxygenase</keyword>
<comment type="similarity">
    <text evidence="3">Belongs to the flavin-dependent halogenase family. Bacterial tryptophan halogenase subfamily.</text>
</comment>
<evidence type="ECO:0000256" key="1">
    <source>
        <dbReference type="ARBA" id="ARBA00023002"/>
    </source>
</evidence>
<dbReference type="PRINTS" id="PR00420">
    <property type="entry name" value="RNGMNOXGNASE"/>
</dbReference>
<dbReference type="SUPFAM" id="SSF51905">
    <property type="entry name" value="FAD/NAD(P)-binding domain"/>
    <property type="match status" value="1"/>
</dbReference>
<evidence type="ECO:0000313" key="4">
    <source>
        <dbReference type="EMBL" id="MBE9104444.1"/>
    </source>
</evidence>
<keyword evidence="1" id="KW-0560">Oxidoreductase</keyword>